<dbReference type="Proteomes" id="UP000541444">
    <property type="component" value="Unassembled WGS sequence"/>
</dbReference>
<evidence type="ECO:0000313" key="3">
    <source>
        <dbReference type="Proteomes" id="UP000541444"/>
    </source>
</evidence>
<gene>
    <name evidence="2" type="ORF">GIB67_022905</name>
</gene>
<accession>A0A7J7KWA3</accession>
<comment type="caution">
    <text evidence="2">The sequence shown here is derived from an EMBL/GenBank/DDBJ whole genome shotgun (WGS) entry which is preliminary data.</text>
</comment>
<evidence type="ECO:0000256" key="1">
    <source>
        <dbReference type="SAM" id="SignalP"/>
    </source>
</evidence>
<name>A0A7J7KWA3_9MAGN</name>
<keyword evidence="3" id="KW-1185">Reference proteome</keyword>
<keyword evidence="1" id="KW-0732">Signal</keyword>
<dbReference type="EMBL" id="JACGCM010002831">
    <property type="protein sequence ID" value="KAF6134618.1"/>
    <property type="molecule type" value="Genomic_DNA"/>
</dbReference>
<proteinExistence type="predicted"/>
<feature type="signal peptide" evidence="1">
    <location>
        <begin position="1"/>
        <end position="26"/>
    </location>
</feature>
<sequence>MLLLLTLGRFALELFLLALAIPRMLSSLLDAPVLEGGANRLESPIHTSYARERTSSNKRSHLSGFPIERVAPGLREAF</sequence>
<feature type="chain" id="PRO_5029800820" description="Secreted protein" evidence="1">
    <location>
        <begin position="27"/>
        <end position="78"/>
    </location>
</feature>
<dbReference type="AlphaFoldDB" id="A0A7J7KWA3"/>
<evidence type="ECO:0000313" key="2">
    <source>
        <dbReference type="EMBL" id="KAF6134618.1"/>
    </source>
</evidence>
<organism evidence="2 3">
    <name type="scientific">Kingdonia uniflora</name>
    <dbReference type="NCBI Taxonomy" id="39325"/>
    <lineage>
        <taxon>Eukaryota</taxon>
        <taxon>Viridiplantae</taxon>
        <taxon>Streptophyta</taxon>
        <taxon>Embryophyta</taxon>
        <taxon>Tracheophyta</taxon>
        <taxon>Spermatophyta</taxon>
        <taxon>Magnoliopsida</taxon>
        <taxon>Ranunculales</taxon>
        <taxon>Circaeasteraceae</taxon>
        <taxon>Kingdonia</taxon>
    </lineage>
</organism>
<evidence type="ECO:0008006" key="4">
    <source>
        <dbReference type="Google" id="ProtNLM"/>
    </source>
</evidence>
<protein>
    <recommendedName>
        <fullName evidence="4">Secreted protein</fullName>
    </recommendedName>
</protein>
<reference evidence="2 3" key="1">
    <citation type="journal article" date="2020" name="IScience">
        <title>Genome Sequencing of the Endangered Kingdonia uniflora (Circaeasteraceae, Ranunculales) Reveals Potential Mechanisms of Evolutionary Specialization.</title>
        <authorList>
            <person name="Sun Y."/>
            <person name="Deng T."/>
            <person name="Zhang A."/>
            <person name="Moore M.J."/>
            <person name="Landis J.B."/>
            <person name="Lin N."/>
            <person name="Zhang H."/>
            <person name="Zhang X."/>
            <person name="Huang J."/>
            <person name="Zhang X."/>
            <person name="Sun H."/>
            <person name="Wang H."/>
        </authorList>
    </citation>
    <scope>NUCLEOTIDE SEQUENCE [LARGE SCALE GENOMIC DNA]</scope>
    <source>
        <strain evidence="2">TB1705</strain>
        <tissue evidence="2">Leaf</tissue>
    </source>
</reference>